<dbReference type="Proteomes" id="UP001385499">
    <property type="component" value="Unassembled WGS sequence"/>
</dbReference>
<reference evidence="1 2" key="1">
    <citation type="submission" date="2024-02" db="EMBL/GenBank/DDBJ databases">
        <title>Roseibium algae sp. nov., isolated from marine alga (Grateloupia sp.), showing potential in myo-inositol conversion.</title>
        <authorList>
            <person name="Wang Y."/>
        </authorList>
    </citation>
    <scope>NUCLEOTIDE SEQUENCE [LARGE SCALE GENOMIC DNA]</scope>
    <source>
        <strain evidence="1 2">H3510</strain>
    </source>
</reference>
<evidence type="ECO:0000313" key="1">
    <source>
        <dbReference type="EMBL" id="MEJ8474731.1"/>
    </source>
</evidence>
<organism evidence="1 2">
    <name type="scientific">Roseibium algae</name>
    <dbReference type="NCBI Taxonomy" id="3123038"/>
    <lineage>
        <taxon>Bacteria</taxon>
        <taxon>Pseudomonadati</taxon>
        <taxon>Pseudomonadota</taxon>
        <taxon>Alphaproteobacteria</taxon>
        <taxon>Hyphomicrobiales</taxon>
        <taxon>Stappiaceae</taxon>
        <taxon>Roseibium</taxon>
    </lineage>
</organism>
<evidence type="ECO:0000313" key="2">
    <source>
        <dbReference type="Proteomes" id="UP001385499"/>
    </source>
</evidence>
<dbReference type="EMBL" id="JBAKIA010000006">
    <property type="protein sequence ID" value="MEJ8474731.1"/>
    <property type="molecule type" value="Genomic_DNA"/>
</dbReference>
<dbReference type="RefSeq" id="WP_340274496.1">
    <property type="nucleotide sequence ID" value="NZ_JBAKIA010000006.1"/>
</dbReference>
<protein>
    <submittedName>
        <fullName evidence="1">Uncharacterized protein</fullName>
    </submittedName>
</protein>
<keyword evidence="2" id="KW-1185">Reference proteome</keyword>
<name>A0ABU8TKQ8_9HYPH</name>
<proteinExistence type="predicted"/>
<gene>
    <name evidence="1" type="ORF">V6575_11600</name>
</gene>
<sequence length="46" mass="4849">MFSAATSRSHLVDETRTAWLPWSSHGMTICGFGNAVALVAALELAA</sequence>
<comment type="caution">
    <text evidence="1">The sequence shown here is derived from an EMBL/GenBank/DDBJ whole genome shotgun (WGS) entry which is preliminary data.</text>
</comment>
<accession>A0ABU8TKQ8</accession>